<keyword evidence="2" id="KW-1185">Reference proteome</keyword>
<dbReference type="Proteomes" id="UP000634136">
    <property type="component" value="Unassembled WGS sequence"/>
</dbReference>
<name>A0A834VYS0_9FABA</name>
<protein>
    <submittedName>
        <fullName evidence="1">Uncharacterized protein</fullName>
    </submittedName>
</protein>
<reference evidence="1" key="1">
    <citation type="submission" date="2020-09" db="EMBL/GenBank/DDBJ databases">
        <title>Genome-Enabled Discovery of Anthraquinone Biosynthesis in Senna tora.</title>
        <authorList>
            <person name="Kang S.-H."/>
            <person name="Pandey R.P."/>
            <person name="Lee C.-M."/>
            <person name="Sim J.-S."/>
            <person name="Jeong J.-T."/>
            <person name="Choi B.-S."/>
            <person name="Jung M."/>
            <person name="Ginzburg D."/>
            <person name="Zhao K."/>
            <person name="Won S.Y."/>
            <person name="Oh T.-J."/>
            <person name="Yu Y."/>
            <person name="Kim N.-H."/>
            <person name="Lee O.R."/>
            <person name="Lee T.-H."/>
            <person name="Bashyal P."/>
            <person name="Kim T.-S."/>
            <person name="Lee W.-H."/>
            <person name="Kawkins C."/>
            <person name="Kim C.-K."/>
            <person name="Kim J.S."/>
            <person name="Ahn B.O."/>
            <person name="Rhee S.Y."/>
            <person name="Sohng J.K."/>
        </authorList>
    </citation>
    <scope>NUCLEOTIDE SEQUENCE</scope>
    <source>
        <tissue evidence="1">Leaf</tissue>
    </source>
</reference>
<dbReference type="EMBL" id="JAAIUW010000013">
    <property type="protein sequence ID" value="KAF7802312.1"/>
    <property type="molecule type" value="Genomic_DNA"/>
</dbReference>
<organism evidence="1 2">
    <name type="scientific">Senna tora</name>
    <dbReference type="NCBI Taxonomy" id="362788"/>
    <lineage>
        <taxon>Eukaryota</taxon>
        <taxon>Viridiplantae</taxon>
        <taxon>Streptophyta</taxon>
        <taxon>Embryophyta</taxon>
        <taxon>Tracheophyta</taxon>
        <taxon>Spermatophyta</taxon>
        <taxon>Magnoliopsida</taxon>
        <taxon>eudicotyledons</taxon>
        <taxon>Gunneridae</taxon>
        <taxon>Pentapetalae</taxon>
        <taxon>rosids</taxon>
        <taxon>fabids</taxon>
        <taxon>Fabales</taxon>
        <taxon>Fabaceae</taxon>
        <taxon>Caesalpinioideae</taxon>
        <taxon>Cassia clade</taxon>
        <taxon>Senna</taxon>
    </lineage>
</organism>
<proteinExistence type="predicted"/>
<sequence length="29" mass="3579">MAWEEHGSCLNIFQMTNRDRISETFRKYD</sequence>
<dbReference type="AlphaFoldDB" id="A0A834VYS0"/>
<evidence type="ECO:0000313" key="1">
    <source>
        <dbReference type="EMBL" id="KAF7802312.1"/>
    </source>
</evidence>
<gene>
    <name evidence="1" type="ORF">G2W53_041423</name>
</gene>
<accession>A0A834VYS0</accession>
<evidence type="ECO:0000313" key="2">
    <source>
        <dbReference type="Proteomes" id="UP000634136"/>
    </source>
</evidence>
<comment type="caution">
    <text evidence="1">The sequence shown here is derived from an EMBL/GenBank/DDBJ whole genome shotgun (WGS) entry which is preliminary data.</text>
</comment>